<feature type="region of interest" description="Disordered" evidence="1">
    <location>
        <begin position="1"/>
        <end position="76"/>
    </location>
</feature>
<accession>A0ABN9PFJ5</accession>
<evidence type="ECO:0000256" key="1">
    <source>
        <dbReference type="SAM" id="MobiDB-lite"/>
    </source>
</evidence>
<evidence type="ECO:0000313" key="3">
    <source>
        <dbReference type="Proteomes" id="UP001189429"/>
    </source>
</evidence>
<dbReference type="Proteomes" id="UP001189429">
    <property type="component" value="Unassembled WGS sequence"/>
</dbReference>
<feature type="compositionally biased region" description="Basic and acidic residues" evidence="1">
    <location>
        <begin position="7"/>
        <end position="76"/>
    </location>
</feature>
<dbReference type="InterPro" id="IPR012340">
    <property type="entry name" value="NA-bd_OB-fold"/>
</dbReference>
<gene>
    <name evidence="2" type="ORF">PCOR1329_LOCUS1586</name>
</gene>
<feature type="non-terminal residue" evidence="2">
    <location>
        <position position="1"/>
    </location>
</feature>
<proteinExistence type="predicted"/>
<dbReference type="EMBL" id="CAUYUJ010000386">
    <property type="protein sequence ID" value="CAK0790260.1"/>
    <property type="molecule type" value="Genomic_DNA"/>
</dbReference>
<dbReference type="Gene3D" id="2.40.50.140">
    <property type="entry name" value="Nucleic acid-binding proteins"/>
    <property type="match status" value="1"/>
</dbReference>
<reference evidence="2" key="1">
    <citation type="submission" date="2023-10" db="EMBL/GenBank/DDBJ databases">
        <authorList>
            <person name="Chen Y."/>
            <person name="Shah S."/>
            <person name="Dougan E. K."/>
            <person name="Thang M."/>
            <person name="Chan C."/>
        </authorList>
    </citation>
    <scope>NUCLEOTIDE SEQUENCE [LARGE SCALE GENOMIC DNA]</scope>
</reference>
<evidence type="ECO:0008006" key="4">
    <source>
        <dbReference type="Google" id="ProtNLM"/>
    </source>
</evidence>
<organism evidence="2 3">
    <name type="scientific">Prorocentrum cordatum</name>
    <dbReference type="NCBI Taxonomy" id="2364126"/>
    <lineage>
        <taxon>Eukaryota</taxon>
        <taxon>Sar</taxon>
        <taxon>Alveolata</taxon>
        <taxon>Dinophyceae</taxon>
        <taxon>Prorocentrales</taxon>
        <taxon>Prorocentraceae</taxon>
        <taxon>Prorocentrum</taxon>
    </lineage>
</organism>
<name>A0ABN9PFJ5_9DINO</name>
<keyword evidence="3" id="KW-1185">Reference proteome</keyword>
<dbReference type="SUPFAM" id="SSF50249">
    <property type="entry name" value="Nucleic acid-binding proteins"/>
    <property type="match status" value="1"/>
</dbReference>
<sequence length="478" mass="50255">AAISGWEEPRPPARARRGWDDAAPRRSRTPPRDREAARASRWGDDGASRARRDEGAGGDGREEGEAEREPDPERVEAAKKVAEEIKDSLAKRSDFDPKDLSKQIGTKHMGVAIHWSNARGFGILRTQAHGEVFVHAKSLTNCTELAIGDVVTFELGYDRKRQKAEALNCQKAGVGGYKEPEHFPRSASSGMDGDALAGAAEAAAKKLMGGTAPQRARERPSVRPRPGGARAAAMKLEAVLLLLGLAAAAGAGVRGPPPPAREAAAASKKRPKVHLDVGFTDFQNNLTSQVAAQVKQAAASARWSPAQGDVLAANVTKALGDGLSAALKPLKLSIGKTWMALPQDAQKDAYVSQLKSAFLPVFASSARTAESHLRLSLERLAGGAGARDVAACGRALVDGLLAEHCYDASVGGAPAAASAHAAPQGNATKRRFCIQSVVDGLAHRLNDTQGLLSMSMRFEAGAMSLAQKAKAKAAAQKY</sequence>
<protein>
    <recommendedName>
        <fullName evidence="4">CSD domain-containing protein</fullName>
    </recommendedName>
</protein>
<evidence type="ECO:0000313" key="2">
    <source>
        <dbReference type="EMBL" id="CAK0790260.1"/>
    </source>
</evidence>
<comment type="caution">
    <text evidence="2">The sequence shown here is derived from an EMBL/GenBank/DDBJ whole genome shotgun (WGS) entry which is preliminary data.</text>
</comment>
<feature type="region of interest" description="Disordered" evidence="1">
    <location>
        <begin position="202"/>
        <end position="229"/>
    </location>
</feature>